<sequence>MYSCVSSYLCWFRGRSSSMGNVFVHLCPNISSKTARSANLRHSVSRESDTAYLCSNEAHSNDQPTYVPDCNATVEAGSYGRTDSLRKYSSSTHGPKIVKDHVNFPFLTDNEIAKWIVNSRFMFILRGPPGSGKSYIAECISVRFPTAQVCSADDFWYQESNGLEYQFDISRVAEAHQWCQTKAHAAAQSRLSPLVIDNTNVRAWETRFYTDLARRFSYTVIMVTPQTPWRFDTNALALKNVHFVGIQAIEAKVRNFEHVFPLYYGWLWPGTASNNGFKCVNNTNSPTSPTHDSWPVEETLHLLTWAWDSLVTIVGLPDIRIQLASALGMSDSASVMDVLRHWHSATYPAFGSGLRASHASSVPHITAKYARFGHAPDAERYGLSGAVTSSLLGRLFTVQVTGLFFSLRTVGLRIRLPSDDLVVRHLWSSDDQAVLSTGSAVLEASLDPVVPPQRPVGCRAHVTLALAPDVSAVETGLDLLRVVDAELAQRPGHHVAIIPGGSVRRVTVQQPATSPTRHGSQPQFLTAPLGCDYMYVFDLDFPQHHRVLFAGAY</sequence>
<dbReference type="EMBL" id="QNGE01002718">
    <property type="protein sequence ID" value="KAA3675109.1"/>
    <property type="molecule type" value="Genomic_DNA"/>
</dbReference>
<keyword evidence="9" id="KW-0597">Phosphoprotein</keyword>
<keyword evidence="12" id="KW-0472">Membrane</keyword>
<evidence type="ECO:0000256" key="2">
    <source>
        <dbReference type="ARBA" id="ARBA00004223"/>
    </source>
</evidence>
<evidence type="ECO:0000256" key="11">
    <source>
        <dbReference type="ARBA" id="ARBA00022884"/>
    </source>
</evidence>
<evidence type="ECO:0000256" key="8">
    <source>
        <dbReference type="ARBA" id="ARBA00022481"/>
    </source>
</evidence>
<keyword evidence="13" id="KW-0449">Lipoprotein</keyword>
<dbReference type="InterPro" id="IPR008431">
    <property type="entry name" value="CNPase"/>
</dbReference>
<reference evidence="17 18" key="1">
    <citation type="journal article" date="2019" name="Gigascience">
        <title>Whole-genome sequence of the oriental lung fluke Paragonimus westermani.</title>
        <authorList>
            <person name="Oey H."/>
            <person name="Zakrzewski M."/>
            <person name="Narain K."/>
            <person name="Devi K.R."/>
            <person name="Agatsuma T."/>
            <person name="Nawaratna S."/>
            <person name="Gobert G.N."/>
            <person name="Jones M.K."/>
            <person name="Ragan M.A."/>
            <person name="McManus D.P."/>
            <person name="Krause L."/>
        </authorList>
    </citation>
    <scope>NUCLEOTIDE SEQUENCE [LARGE SCALE GENOMIC DNA]</scope>
    <source>
        <strain evidence="17 18">IND2009</strain>
    </source>
</reference>
<evidence type="ECO:0000256" key="1">
    <source>
        <dbReference type="ARBA" id="ARBA00000610"/>
    </source>
</evidence>
<gene>
    <name evidence="17" type="ORF">DEA37_0011426</name>
</gene>
<dbReference type="PANTHER" id="PTHR10156:SF0">
    <property type="entry name" value="2',3'-CYCLIC-NUCLEOTIDE 3'-PHOSPHODIESTERASE"/>
    <property type="match status" value="1"/>
</dbReference>
<dbReference type="Gene3D" id="3.40.50.300">
    <property type="entry name" value="P-loop containing nucleotide triphosphate hydrolases"/>
    <property type="match status" value="1"/>
</dbReference>
<evidence type="ECO:0000256" key="7">
    <source>
        <dbReference type="ARBA" id="ARBA00014478"/>
    </source>
</evidence>
<dbReference type="GO" id="GO:0004113">
    <property type="term" value="F:2',3'-cyclic-nucleotide 3'-phosphodiesterase activity"/>
    <property type="evidence" value="ECO:0007669"/>
    <property type="project" value="UniProtKB-EC"/>
</dbReference>
<keyword evidence="18" id="KW-1185">Reference proteome</keyword>
<protein>
    <recommendedName>
        <fullName evidence="7">2',3'-cyclic-nucleotide 3'-phosphodiesterase</fullName>
        <ecNumber evidence="6">3.1.4.37</ecNumber>
    </recommendedName>
</protein>
<evidence type="ECO:0000256" key="12">
    <source>
        <dbReference type="ARBA" id="ARBA00023136"/>
    </source>
</evidence>
<keyword evidence="11" id="KW-0694">RNA-binding</keyword>
<proteinExistence type="inferred from homology"/>
<evidence type="ECO:0000256" key="3">
    <source>
        <dbReference type="ARBA" id="ARBA00004635"/>
    </source>
</evidence>
<evidence type="ECO:0000313" key="18">
    <source>
        <dbReference type="Proteomes" id="UP000324629"/>
    </source>
</evidence>
<keyword evidence="8" id="KW-0488">Methylation</keyword>
<comment type="similarity">
    <text evidence="4">Belongs to the 2H phosphoesterase superfamily. CNPase family.</text>
</comment>
<evidence type="ECO:0000256" key="4">
    <source>
        <dbReference type="ARBA" id="ARBA00008662"/>
    </source>
</evidence>
<name>A0A5J4NIH4_9TREM</name>
<dbReference type="Pfam" id="PF05881">
    <property type="entry name" value="CNPase"/>
    <property type="match status" value="1"/>
</dbReference>
<comment type="subunit">
    <text evidence="5">Exists as monomers and homodimers.</text>
</comment>
<evidence type="ECO:0000256" key="5">
    <source>
        <dbReference type="ARBA" id="ARBA00011781"/>
    </source>
</evidence>
<dbReference type="SUPFAM" id="SSF52540">
    <property type="entry name" value="P-loop containing nucleoside triphosphate hydrolases"/>
    <property type="match status" value="1"/>
</dbReference>
<comment type="subcellular location">
    <subcellularLocation>
        <location evidence="2">Melanosome</location>
    </subcellularLocation>
    <subcellularLocation>
        <location evidence="3">Membrane</location>
        <topology evidence="3">Lipid-anchor</topology>
    </subcellularLocation>
</comment>
<dbReference type="GO" id="GO:0009214">
    <property type="term" value="P:cyclic nucleotide catabolic process"/>
    <property type="evidence" value="ECO:0007669"/>
    <property type="project" value="InterPro"/>
</dbReference>
<evidence type="ECO:0000256" key="9">
    <source>
        <dbReference type="ARBA" id="ARBA00022553"/>
    </source>
</evidence>
<dbReference type="SUPFAM" id="SSF55144">
    <property type="entry name" value="LigT-like"/>
    <property type="match status" value="1"/>
</dbReference>
<dbReference type="EC" id="3.1.4.37" evidence="6"/>
<dbReference type="AlphaFoldDB" id="A0A5J4NIH4"/>
<dbReference type="Proteomes" id="UP000324629">
    <property type="component" value="Unassembled WGS sequence"/>
</dbReference>
<accession>A0A5J4NIH4</accession>
<dbReference type="InterPro" id="IPR009097">
    <property type="entry name" value="Cyclic_Pdiesterase"/>
</dbReference>
<dbReference type="InterPro" id="IPR047325">
    <property type="entry name" value="CNPase_cat"/>
</dbReference>
<feature type="domain" description="Cyclic nucleotide phosphodiesterase catalytic" evidence="16">
    <location>
        <begin position="358"/>
        <end position="504"/>
    </location>
</feature>
<evidence type="ECO:0000256" key="15">
    <source>
        <dbReference type="ARBA" id="ARBA00045937"/>
    </source>
</evidence>
<keyword evidence="14" id="KW-0636">Prenylation</keyword>
<evidence type="ECO:0000256" key="6">
    <source>
        <dbReference type="ARBA" id="ARBA00012317"/>
    </source>
</evidence>
<dbReference type="InterPro" id="IPR027417">
    <property type="entry name" value="P-loop_NTPase"/>
</dbReference>
<organism evidence="17 18">
    <name type="scientific">Paragonimus westermani</name>
    <dbReference type="NCBI Taxonomy" id="34504"/>
    <lineage>
        <taxon>Eukaryota</taxon>
        <taxon>Metazoa</taxon>
        <taxon>Spiralia</taxon>
        <taxon>Lophotrochozoa</taxon>
        <taxon>Platyhelminthes</taxon>
        <taxon>Trematoda</taxon>
        <taxon>Digenea</taxon>
        <taxon>Plagiorchiida</taxon>
        <taxon>Troglotremata</taxon>
        <taxon>Troglotrematidae</taxon>
        <taxon>Paragonimus</taxon>
    </lineage>
</organism>
<dbReference type="Gene3D" id="3.90.1740.10">
    <property type="entry name" value="2',3'-cyclic nucleotide 3'-phosphodiesterase superfamily"/>
    <property type="match status" value="1"/>
</dbReference>
<comment type="catalytic activity">
    <reaction evidence="1">
        <text>a nucleoside 2',3'-cyclic phosphate + H2O = a nucleoside 2'-phosphate + H(+)</text>
        <dbReference type="Rhea" id="RHEA:14489"/>
        <dbReference type="ChEBI" id="CHEBI:15377"/>
        <dbReference type="ChEBI" id="CHEBI:15378"/>
        <dbReference type="ChEBI" id="CHEBI:66954"/>
        <dbReference type="ChEBI" id="CHEBI:78552"/>
        <dbReference type="EC" id="3.1.4.37"/>
    </reaction>
</comment>
<dbReference type="GO" id="GO:0003723">
    <property type="term" value="F:RNA binding"/>
    <property type="evidence" value="ECO:0007669"/>
    <property type="project" value="UniProtKB-KW"/>
</dbReference>
<comment type="function">
    <text evidence="15">Catalyzes the formation of 2'-nucleotide products from 2',3'-cyclic substrates. May participate in RNA metabolism in the myelinating cell, CNP is the third most abundant protein in central nervous system myelin.</text>
</comment>
<comment type="caution">
    <text evidence="17">The sequence shown here is derived from an EMBL/GenBank/DDBJ whole genome shotgun (WGS) entry which is preliminary data.</text>
</comment>
<evidence type="ECO:0000256" key="14">
    <source>
        <dbReference type="ARBA" id="ARBA00023289"/>
    </source>
</evidence>
<dbReference type="GO" id="GO:0016020">
    <property type="term" value="C:membrane"/>
    <property type="evidence" value="ECO:0007669"/>
    <property type="project" value="UniProtKB-SubCell"/>
</dbReference>
<dbReference type="PANTHER" id="PTHR10156">
    <property type="entry name" value="2',3'-CYCLIC-NUCLEOTIDE 3'-PHOSPHODIESTERASE"/>
    <property type="match status" value="1"/>
</dbReference>
<dbReference type="GO" id="GO:0005737">
    <property type="term" value="C:cytoplasm"/>
    <property type="evidence" value="ECO:0007669"/>
    <property type="project" value="TreeGrafter"/>
</dbReference>
<evidence type="ECO:0000259" key="16">
    <source>
        <dbReference type="Pfam" id="PF05881"/>
    </source>
</evidence>
<evidence type="ECO:0000256" key="10">
    <source>
        <dbReference type="ARBA" id="ARBA00022801"/>
    </source>
</evidence>
<evidence type="ECO:0000313" key="17">
    <source>
        <dbReference type="EMBL" id="KAA3675109.1"/>
    </source>
</evidence>
<evidence type="ECO:0000256" key="13">
    <source>
        <dbReference type="ARBA" id="ARBA00023288"/>
    </source>
</evidence>
<keyword evidence="10" id="KW-0378">Hydrolase</keyword>
<dbReference type="Pfam" id="PF13671">
    <property type="entry name" value="AAA_33"/>
    <property type="match status" value="1"/>
</dbReference>